<feature type="region of interest" description="Disordered" evidence="6">
    <location>
        <begin position="113"/>
        <end position="138"/>
    </location>
</feature>
<dbReference type="GO" id="GO:0000981">
    <property type="term" value="F:DNA-binding transcription factor activity, RNA polymerase II-specific"/>
    <property type="evidence" value="ECO:0007669"/>
    <property type="project" value="InterPro"/>
</dbReference>
<dbReference type="GO" id="GO:0006351">
    <property type="term" value="P:DNA-templated transcription"/>
    <property type="evidence" value="ECO:0007669"/>
    <property type="project" value="InterPro"/>
</dbReference>
<evidence type="ECO:0000256" key="5">
    <source>
        <dbReference type="ARBA" id="ARBA00023242"/>
    </source>
</evidence>
<evidence type="ECO:0000256" key="4">
    <source>
        <dbReference type="ARBA" id="ARBA00023163"/>
    </source>
</evidence>
<dbReference type="PROSITE" id="PS50048">
    <property type="entry name" value="ZN2_CY6_FUNGAL_2"/>
    <property type="match status" value="1"/>
</dbReference>
<dbReference type="Pfam" id="PF00172">
    <property type="entry name" value="Zn_clus"/>
    <property type="match status" value="1"/>
</dbReference>
<feature type="compositionally biased region" description="Polar residues" evidence="6">
    <location>
        <begin position="668"/>
        <end position="682"/>
    </location>
</feature>
<dbReference type="Proteomes" id="UP000826661">
    <property type="component" value="Chromosome II"/>
</dbReference>
<dbReference type="CDD" id="cd12148">
    <property type="entry name" value="fungal_TF_MHR"/>
    <property type="match status" value="1"/>
</dbReference>
<dbReference type="InterPro" id="IPR001138">
    <property type="entry name" value="Zn2Cys6_DnaBD"/>
</dbReference>
<keyword evidence="3" id="KW-0238">DNA-binding</keyword>
<dbReference type="PROSITE" id="PS00463">
    <property type="entry name" value="ZN2_CY6_FUNGAL_1"/>
    <property type="match status" value="1"/>
</dbReference>
<dbReference type="GO" id="GO:0005634">
    <property type="term" value="C:nucleus"/>
    <property type="evidence" value="ECO:0007669"/>
    <property type="project" value="TreeGrafter"/>
</dbReference>
<evidence type="ECO:0000313" key="8">
    <source>
        <dbReference type="EMBL" id="QYS95537.1"/>
    </source>
</evidence>
<evidence type="ECO:0000313" key="9">
    <source>
        <dbReference type="Proteomes" id="UP000826661"/>
    </source>
</evidence>
<evidence type="ECO:0000259" key="7">
    <source>
        <dbReference type="PROSITE" id="PS50048"/>
    </source>
</evidence>
<evidence type="ECO:0000256" key="2">
    <source>
        <dbReference type="ARBA" id="ARBA00023015"/>
    </source>
</evidence>
<keyword evidence="5" id="KW-0539">Nucleus</keyword>
<reference evidence="8 9" key="1">
    <citation type="journal article" date="2021" name="BMC Genomics">
        <title>Telomere-to-telomere genome assembly of asparaginase-producing Trichoderma simmonsii.</title>
        <authorList>
            <person name="Chung D."/>
            <person name="Kwon Y.M."/>
            <person name="Yang Y."/>
        </authorList>
    </citation>
    <scope>NUCLEOTIDE SEQUENCE [LARGE SCALE GENOMIC DNA]</scope>
    <source>
        <strain evidence="8 9">GH-Sj1</strain>
    </source>
</reference>
<gene>
    <name evidence="8" type="ORF">H0G86_002826</name>
</gene>
<keyword evidence="2" id="KW-0805">Transcription regulation</keyword>
<dbReference type="Pfam" id="PF04082">
    <property type="entry name" value="Fungal_trans"/>
    <property type="match status" value="1"/>
</dbReference>
<keyword evidence="1" id="KW-0479">Metal-binding</keyword>
<dbReference type="InterPro" id="IPR007219">
    <property type="entry name" value="XnlR_reg_dom"/>
</dbReference>
<dbReference type="GO" id="GO:0008270">
    <property type="term" value="F:zinc ion binding"/>
    <property type="evidence" value="ECO:0007669"/>
    <property type="project" value="InterPro"/>
</dbReference>
<dbReference type="GO" id="GO:0000978">
    <property type="term" value="F:RNA polymerase II cis-regulatory region sequence-specific DNA binding"/>
    <property type="evidence" value="ECO:0007669"/>
    <property type="project" value="TreeGrafter"/>
</dbReference>
<feature type="region of interest" description="Disordered" evidence="6">
    <location>
        <begin position="661"/>
        <end position="685"/>
    </location>
</feature>
<dbReference type="Gene3D" id="4.10.240.10">
    <property type="entry name" value="Zn(2)-C6 fungal-type DNA-binding domain"/>
    <property type="match status" value="1"/>
</dbReference>
<proteinExistence type="predicted"/>
<dbReference type="GO" id="GO:0000435">
    <property type="term" value="P:positive regulation of transcription from RNA polymerase II promoter by galactose"/>
    <property type="evidence" value="ECO:0007669"/>
    <property type="project" value="TreeGrafter"/>
</dbReference>
<evidence type="ECO:0000256" key="6">
    <source>
        <dbReference type="SAM" id="MobiDB-lite"/>
    </source>
</evidence>
<keyword evidence="4" id="KW-0804">Transcription</keyword>
<dbReference type="SMART" id="SM00906">
    <property type="entry name" value="Fungal_trans"/>
    <property type="match status" value="1"/>
</dbReference>
<dbReference type="InterPro" id="IPR036864">
    <property type="entry name" value="Zn2-C6_fun-type_DNA-bd_sf"/>
</dbReference>
<dbReference type="PANTHER" id="PTHR47424">
    <property type="entry name" value="REGULATORY PROTEIN GAL4"/>
    <property type="match status" value="1"/>
</dbReference>
<sequence>MITPHFKGPQKLLKFRISAGDLGNKMEEKPPKAALAIPRRKRNRIRTSCRPCRARKSKCDGNRPSCLTCLSRGLPDQCVYEQQRPGEHRIVSIRNIPHPSPNNAIQCGSPVAASNRDSLVGHSTQPKPLGKKWSSELTRKNSTTETCIEKDSDSKDTIDRDEDVFGPPSTFSFINRVIATIEPCKSTLTNRSSLSKSILRDPIGFDVSNAEDVGLDMDDLLLPEKNLADSLISTYWRYSHPVFPVLHRPSFMNKYETLWKSTESFSRYTGSDILLLATINIVLAIGCQRSEHCPANWRKRDAESLYRRSVHLVSAETLDSYSFEVLQLFLLRVIYLQYTSFASRCWSTLGIAQRVAFGLGLDKEAPESMGQLEREMRRRVWHVSAIMDSIASYTFGWQMNITVPNLVSTPQPIDDEYLQEEGEGSQPVDKPSRLDFFRYYRQMCDVPRDIAGNIHLLGQNLGGQRSNSLLTQYISEIPKYCLHLDEFLGSLPDHLQEANEHVVEECFQIQGQILRTRSIYVKLTVLRPCLLASVANRSIRSELRKAKTGNQNLTMGLLHEVNKLCVTTAQTVLDKVHKNIHIIYRASTWHTLRVTFGSATVLLAASLIPDLGVDLDQEPNKTSWEQAIAIFQFYISYDISAQGGIQALWDYRQKFEATKRRGEPPLNGTAQAEPQQNPQSGAATVASEETPFNMDNIFFGVDTQGQGVDLSQAFHDWNWLDFDIPEFMLS</sequence>
<keyword evidence="9" id="KW-1185">Reference proteome</keyword>
<name>A0A8G0PCJ8_9HYPO</name>
<evidence type="ECO:0000256" key="1">
    <source>
        <dbReference type="ARBA" id="ARBA00022723"/>
    </source>
</evidence>
<organism evidence="8 9">
    <name type="scientific">Trichoderma simmonsii</name>
    <dbReference type="NCBI Taxonomy" id="1491479"/>
    <lineage>
        <taxon>Eukaryota</taxon>
        <taxon>Fungi</taxon>
        <taxon>Dikarya</taxon>
        <taxon>Ascomycota</taxon>
        <taxon>Pezizomycotina</taxon>
        <taxon>Sordariomycetes</taxon>
        <taxon>Hypocreomycetidae</taxon>
        <taxon>Hypocreales</taxon>
        <taxon>Hypocreaceae</taxon>
        <taxon>Trichoderma</taxon>
    </lineage>
</organism>
<dbReference type="SUPFAM" id="SSF57701">
    <property type="entry name" value="Zn2/Cys6 DNA-binding domain"/>
    <property type="match status" value="1"/>
</dbReference>
<dbReference type="PANTHER" id="PTHR47424:SF3">
    <property type="entry name" value="REGULATORY PROTEIN GAL4"/>
    <property type="match status" value="1"/>
</dbReference>
<protein>
    <submittedName>
        <fullName evidence="8">Zn(2)-C6 fungal-type domain-containing protein</fullName>
    </submittedName>
</protein>
<dbReference type="EMBL" id="CP075865">
    <property type="protein sequence ID" value="QYS95537.1"/>
    <property type="molecule type" value="Genomic_DNA"/>
</dbReference>
<dbReference type="AlphaFoldDB" id="A0A8G0PCJ8"/>
<evidence type="ECO:0000256" key="3">
    <source>
        <dbReference type="ARBA" id="ARBA00023125"/>
    </source>
</evidence>
<feature type="domain" description="Zn(2)-C6 fungal-type" evidence="7">
    <location>
        <begin position="48"/>
        <end position="80"/>
    </location>
</feature>
<accession>A0A8G0PCJ8</accession>
<dbReference type="CDD" id="cd00067">
    <property type="entry name" value="GAL4"/>
    <property type="match status" value="1"/>
</dbReference>
<dbReference type="SMART" id="SM00066">
    <property type="entry name" value="GAL4"/>
    <property type="match status" value="1"/>
</dbReference>
<dbReference type="InterPro" id="IPR051127">
    <property type="entry name" value="Fungal_SecMet_Regulators"/>
</dbReference>
<feature type="compositionally biased region" description="Polar residues" evidence="6">
    <location>
        <begin position="115"/>
        <end position="126"/>
    </location>
</feature>